<name>A0ABW0BH14_9ACTN</name>
<protein>
    <recommendedName>
        <fullName evidence="3">DUF222 domain-containing protein</fullName>
    </recommendedName>
</protein>
<comment type="caution">
    <text evidence="1">The sequence shown here is derived from an EMBL/GenBank/DDBJ whole genome shotgun (WGS) entry which is preliminary data.</text>
</comment>
<dbReference type="EMBL" id="JBHSKD010000008">
    <property type="protein sequence ID" value="MFC5176614.1"/>
    <property type="molecule type" value="Genomic_DNA"/>
</dbReference>
<proteinExistence type="predicted"/>
<sequence length="267" mass="28749">MYDVDRSHQPWDPPCQDHAPGVDVALRLTHLVLVDGRLVDVWSEPVEETRWQHHAARFDRERGPVPGPPPPPWQRVLDWLADVCGGCAAVAALDADPLDDDDVALPDVPDRHQLARLEATADLLDAVAGRLLDAEAGCALRRALLRVWAEEPEVVLRPTTAGHVAGGVCWAVGKANGWFRPQGDLAMGRVQEALALGSSPSGPGQRVRSALRGFRDLPAAGWRYGVPGVPGVPDLEALGHADLLVSTTRARLVRLRDRAVAARDAAA</sequence>
<evidence type="ECO:0000313" key="2">
    <source>
        <dbReference type="Proteomes" id="UP001596087"/>
    </source>
</evidence>
<accession>A0ABW0BH14</accession>
<dbReference type="RefSeq" id="WP_378589070.1">
    <property type="nucleotide sequence ID" value="NZ_JBHSKD010000008.1"/>
</dbReference>
<organism evidence="1 2">
    <name type="scientific">Nocardioides taihuensis</name>
    <dbReference type="NCBI Taxonomy" id="1835606"/>
    <lineage>
        <taxon>Bacteria</taxon>
        <taxon>Bacillati</taxon>
        <taxon>Actinomycetota</taxon>
        <taxon>Actinomycetes</taxon>
        <taxon>Propionibacteriales</taxon>
        <taxon>Nocardioidaceae</taxon>
        <taxon>Nocardioides</taxon>
    </lineage>
</organism>
<evidence type="ECO:0008006" key="3">
    <source>
        <dbReference type="Google" id="ProtNLM"/>
    </source>
</evidence>
<reference evidence="2" key="1">
    <citation type="journal article" date="2019" name="Int. J. Syst. Evol. Microbiol.">
        <title>The Global Catalogue of Microorganisms (GCM) 10K type strain sequencing project: providing services to taxonomists for standard genome sequencing and annotation.</title>
        <authorList>
            <consortium name="The Broad Institute Genomics Platform"/>
            <consortium name="The Broad Institute Genome Sequencing Center for Infectious Disease"/>
            <person name="Wu L."/>
            <person name="Ma J."/>
        </authorList>
    </citation>
    <scope>NUCLEOTIDE SEQUENCE [LARGE SCALE GENOMIC DNA]</scope>
    <source>
        <strain evidence="2">DFY41</strain>
    </source>
</reference>
<evidence type="ECO:0000313" key="1">
    <source>
        <dbReference type="EMBL" id="MFC5176614.1"/>
    </source>
</evidence>
<keyword evidence="2" id="KW-1185">Reference proteome</keyword>
<dbReference type="Proteomes" id="UP001596087">
    <property type="component" value="Unassembled WGS sequence"/>
</dbReference>
<gene>
    <name evidence="1" type="ORF">ACFPGP_08010</name>
</gene>